<dbReference type="SUPFAM" id="SSF53474">
    <property type="entry name" value="alpha/beta-Hydrolases"/>
    <property type="match status" value="1"/>
</dbReference>
<gene>
    <name evidence="7" type="ORF">AGABI1DRAFT_118686</name>
</gene>
<evidence type="ECO:0000256" key="1">
    <source>
        <dbReference type="ARBA" id="ARBA00023157"/>
    </source>
</evidence>
<evidence type="ECO:0000256" key="4">
    <source>
        <dbReference type="ARBA" id="ARBA00048461"/>
    </source>
</evidence>
<keyword evidence="8" id="KW-1185">Reference proteome</keyword>
<organism evidence="7 8">
    <name type="scientific">Agaricus bisporus var. burnettii (strain JB137-S8 / ATCC MYA-4627 / FGSC 10392)</name>
    <name type="common">White button mushroom</name>
    <dbReference type="NCBI Taxonomy" id="597362"/>
    <lineage>
        <taxon>Eukaryota</taxon>
        <taxon>Fungi</taxon>
        <taxon>Dikarya</taxon>
        <taxon>Basidiomycota</taxon>
        <taxon>Agaricomycotina</taxon>
        <taxon>Agaricomycetes</taxon>
        <taxon>Agaricomycetidae</taxon>
        <taxon>Agaricales</taxon>
        <taxon>Agaricineae</taxon>
        <taxon>Agaricaceae</taxon>
        <taxon>Agaricus</taxon>
    </lineage>
</organism>
<evidence type="ECO:0000313" key="7">
    <source>
        <dbReference type="EMBL" id="EKM81574.1"/>
    </source>
</evidence>
<dbReference type="KEGG" id="abp:AGABI1DRAFT118686"/>
<feature type="chain" id="PRO_5003889042" description="Fungal lipase-type domain-containing protein" evidence="5">
    <location>
        <begin position="22"/>
        <end position="301"/>
    </location>
</feature>
<dbReference type="PANTHER" id="PTHR45856">
    <property type="entry name" value="ALPHA/BETA-HYDROLASES SUPERFAMILY PROTEIN"/>
    <property type="match status" value="1"/>
</dbReference>
<dbReference type="CDD" id="cd00519">
    <property type="entry name" value="Lipase_3"/>
    <property type="match status" value="1"/>
</dbReference>
<dbReference type="GO" id="GO:0006629">
    <property type="term" value="P:lipid metabolic process"/>
    <property type="evidence" value="ECO:0007669"/>
    <property type="project" value="InterPro"/>
</dbReference>
<dbReference type="eggNOG" id="KOG4569">
    <property type="taxonomic scope" value="Eukaryota"/>
</dbReference>
<dbReference type="AlphaFoldDB" id="K5W487"/>
<keyword evidence="5" id="KW-0732">Signal</keyword>
<evidence type="ECO:0000259" key="6">
    <source>
        <dbReference type="Pfam" id="PF01764"/>
    </source>
</evidence>
<reference evidence="8" key="1">
    <citation type="journal article" date="2012" name="Proc. Natl. Acad. Sci. U.S.A.">
        <title>Genome sequence of the button mushroom Agaricus bisporus reveals mechanisms governing adaptation to a humic-rich ecological niche.</title>
        <authorList>
            <person name="Morin E."/>
            <person name="Kohler A."/>
            <person name="Baker A.R."/>
            <person name="Foulongne-Oriol M."/>
            <person name="Lombard V."/>
            <person name="Nagy L.G."/>
            <person name="Ohm R.A."/>
            <person name="Patyshakuliyeva A."/>
            <person name="Brun A."/>
            <person name="Aerts A.L."/>
            <person name="Bailey A.M."/>
            <person name="Billette C."/>
            <person name="Coutinho P.M."/>
            <person name="Deakin G."/>
            <person name="Doddapaneni H."/>
            <person name="Floudas D."/>
            <person name="Grimwood J."/>
            <person name="Hilden K."/>
            <person name="Kuees U."/>
            <person name="LaButti K.M."/>
            <person name="Lapidus A."/>
            <person name="Lindquist E.A."/>
            <person name="Lucas S.M."/>
            <person name="Murat C."/>
            <person name="Riley R.W."/>
            <person name="Salamov A.A."/>
            <person name="Schmutz J."/>
            <person name="Subramanian V."/>
            <person name="Woesten H.A.B."/>
            <person name="Xu J."/>
            <person name="Eastwood D.C."/>
            <person name="Foster G.D."/>
            <person name="Sonnenberg A.S."/>
            <person name="Cullen D."/>
            <person name="de Vries R.P."/>
            <person name="Lundell T."/>
            <person name="Hibbett D.S."/>
            <person name="Henrissat B."/>
            <person name="Burton K.S."/>
            <person name="Kerrigan R.W."/>
            <person name="Challen M.P."/>
            <person name="Grigoriev I.V."/>
            <person name="Martin F."/>
        </authorList>
    </citation>
    <scope>NUCLEOTIDE SEQUENCE [LARGE SCALE GENOMIC DNA]</scope>
    <source>
        <strain evidence="8">JB137-S8 / ATCC MYA-4627 / FGSC 10392</strain>
    </source>
</reference>
<dbReference type="Gene3D" id="3.40.50.1820">
    <property type="entry name" value="alpha/beta hydrolase"/>
    <property type="match status" value="1"/>
</dbReference>
<dbReference type="Proteomes" id="UP000008493">
    <property type="component" value="Unassembled WGS sequence"/>
</dbReference>
<dbReference type="PANTHER" id="PTHR45856:SF25">
    <property type="entry name" value="FUNGAL LIPASE-LIKE DOMAIN-CONTAINING PROTEIN"/>
    <property type="match status" value="1"/>
</dbReference>
<evidence type="ECO:0000256" key="2">
    <source>
        <dbReference type="ARBA" id="ARBA00043996"/>
    </source>
</evidence>
<dbReference type="InterPro" id="IPR002921">
    <property type="entry name" value="Fungal_lipase-type"/>
</dbReference>
<dbReference type="OMA" id="SEIHIQS"/>
<dbReference type="EMBL" id="JH971387">
    <property type="protein sequence ID" value="EKM81574.1"/>
    <property type="molecule type" value="Genomic_DNA"/>
</dbReference>
<comment type="catalytic activity">
    <reaction evidence="3">
        <text>a diacylglycerol + H2O = a monoacylglycerol + a fatty acid + H(+)</text>
        <dbReference type="Rhea" id="RHEA:32731"/>
        <dbReference type="ChEBI" id="CHEBI:15377"/>
        <dbReference type="ChEBI" id="CHEBI:15378"/>
        <dbReference type="ChEBI" id="CHEBI:17408"/>
        <dbReference type="ChEBI" id="CHEBI:18035"/>
        <dbReference type="ChEBI" id="CHEBI:28868"/>
    </reaction>
</comment>
<accession>K5W487</accession>
<evidence type="ECO:0000256" key="3">
    <source>
        <dbReference type="ARBA" id="ARBA00047591"/>
    </source>
</evidence>
<proteinExistence type="inferred from homology"/>
<dbReference type="InterPro" id="IPR051218">
    <property type="entry name" value="Sec_MonoDiacylglyc_Lipase"/>
</dbReference>
<dbReference type="HOGENOM" id="CLU_032957_9_1_1"/>
<dbReference type="RefSeq" id="XP_007327462.1">
    <property type="nucleotide sequence ID" value="XM_007327400.1"/>
</dbReference>
<dbReference type="GeneID" id="18825478"/>
<feature type="domain" description="Fungal lipase-type" evidence="6">
    <location>
        <begin position="103"/>
        <end position="241"/>
    </location>
</feature>
<evidence type="ECO:0000256" key="5">
    <source>
        <dbReference type="SAM" id="SignalP"/>
    </source>
</evidence>
<keyword evidence="1" id="KW-1015">Disulfide bond</keyword>
<dbReference type="InterPro" id="IPR029058">
    <property type="entry name" value="AB_hydrolase_fold"/>
</dbReference>
<dbReference type="Pfam" id="PF01764">
    <property type="entry name" value="Lipase_3"/>
    <property type="match status" value="1"/>
</dbReference>
<evidence type="ECO:0000313" key="8">
    <source>
        <dbReference type="Proteomes" id="UP000008493"/>
    </source>
</evidence>
<comment type="similarity">
    <text evidence="2">Belongs to the AB hydrolase superfamily. Lipase family. Class 3 subfamily.</text>
</comment>
<sequence length="301" mass="32524">MAYPLLRFATFLLGASTAVIAAPASLVQRQSFSTLAAADIAKFKPFTFFASSAYCSPKLTKTWTCGANCDANPNFQPTASGGDGIDVQFWYVGFDPDLSTIIVAHQGTDPSKIEPLLTDADIFPQNLDSNLFPGLPEDIKVHSGFADAQKETAKDVLSAVRQTIQDHNTTKVTIASHSLGSAIALLDAISLPLLIPGIDLEMFSYAMPRVGNQEFADYVDANLKLTRITNKKDLVPILPGRFLGFHHPSSEIHIQSDDGSFVSCPGQDNTDDRCIVGDTKNIFRARLEDHGGPYDGVRIGC</sequence>
<dbReference type="InParanoid" id="K5W487"/>
<name>K5W487_AGABU</name>
<feature type="signal peptide" evidence="5">
    <location>
        <begin position="1"/>
        <end position="21"/>
    </location>
</feature>
<protein>
    <recommendedName>
        <fullName evidence="6">Fungal lipase-type domain-containing protein</fullName>
    </recommendedName>
</protein>
<dbReference type="OrthoDB" id="426718at2759"/>
<comment type="catalytic activity">
    <reaction evidence="4">
        <text>a monoacylglycerol + H2O = glycerol + a fatty acid + H(+)</text>
        <dbReference type="Rhea" id="RHEA:15245"/>
        <dbReference type="ChEBI" id="CHEBI:15377"/>
        <dbReference type="ChEBI" id="CHEBI:15378"/>
        <dbReference type="ChEBI" id="CHEBI:17408"/>
        <dbReference type="ChEBI" id="CHEBI:17754"/>
        <dbReference type="ChEBI" id="CHEBI:28868"/>
    </reaction>
</comment>